<dbReference type="InterPro" id="IPR011761">
    <property type="entry name" value="ATP-grasp"/>
</dbReference>
<feature type="domain" description="ATP-grasp" evidence="12">
    <location>
        <begin position="104"/>
        <end position="310"/>
    </location>
</feature>
<evidence type="ECO:0000256" key="11">
    <source>
        <dbReference type="PROSITE-ProRule" id="PRU00409"/>
    </source>
</evidence>
<evidence type="ECO:0000256" key="7">
    <source>
        <dbReference type="ARBA" id="ARBA00022960"/>
    </source>
</evidence>
<dbReference type="EMBL" id="FSQZ01000001">
    <property type="protein sequence ID" value="SIN74294.1"/>
    <property type="molecule type" value="Genomic_DNA"/>
</dbReference>
<dbReference type="RefSeq" id="WP_074199869.1">
    <property type="nucleotide sequence ID" value="NZ_DAORXD010000002.1"/>
</dbReference>
<evidence type="ECO:0000256" key="5">
    <source>
        <dbReference type="ARBA" id="ARBA00022741"/>
    </source>
</evidence>
<comment type="subcellular location">
    <subcellularLocation>
        <location evidence="1 10">Cytoplasm</location>
    </subcellularLocation>
</comment>
<dbReference type="PROSITE" id="PS00843">
    <property type="entry name" value="DALA_DALA_LIGASE_1"/>
    <property type="match status" value="1"/>
</dbReference>
<accession>A0ABY1JEZ0</accession>
<keyword evidence="9 10" id="KW-0961">Cell wall biogenesis/degradation</keyword>
<comment type="catalytic activity">
    <reaction evidence="10">
        <text>2 D-alanine + ATP = D-alanyl-D-alanine + ADP + phosphate + H(+)</text>
        <dbReference type="Rhea" id="RHEA:11224"/>
        <dbReference type="ChEBI" id="CHEBI:15378"/>
        <dbReference type="ChEBI" id="CHEBI:30616"/>
        <dbReference type="ChEBI" id="CHEBI:43474"/>
        <dbReference type="ChEBI" id="CHEBI:57416"/>
        <dbReference type="ChEBI" id="CHEBI:57822"/>
        <dbReference type="ChEBI" id="CHEBI:456216"/>
        <dbReference type="EC" id="6.3.2.4"/>
    </reaction>
</comment>
<comment type="function">
    <text evidence="10">Cell wall formation.</text>
</comment>
<dbReference type="InterPro" id="IPR011095">
    <property type="entry name" value="Dala_Dala_lig_C"/>
</dbReference>
<keyword evidence="14" id="KW-1185">Reference proteome</keyword>
<evidence type="ECO:0000256" key="4">
    <source>
        <dbReference type="ARBA" id="ARBA00022598"/>
    </source>
</evidence>
<keyword evidence="5 11" id="KW-0547">Nucleotide-binding</keyword>
<dbReference type="PROSITE" id="PS50975">
    <property type="entry name" value="ATP_GRASP"/>
    <property type="match status" value="1"/>
</dbReference>
<evidence type="ECO:0000313" key="13">
    <source>
        <dbReference type="EMBL" id="SIN74294.1"/>
    </source>
</evidence>
<dbReference type="SUPFAM" id="SSF52440">
    <property type="entry name" value="PreATP-grasp domain"/>
    <property type="match status" value="1"/>
</dbReference>
<evidence type="ECO:0000256" key="3">
    <source>
        <dbReference type="ARBA" id="ARBA00022490"/>
    </source>
</evidence>
<dbReference type="Proteomes" id="UP000185093">
    <property type="component" value="Unassembled WGS sequence"/>
</dbReference>
<dbReference type="EC" id="6.3.2.4" evidence="10"/>
<reference evidence="13 14" key="1">
    <citation type="submission" date="2016-11" db="EMBL/GenBank/DDBJ databases">
        <authorList>
            <person name="Varghese N."/>
            <person name="Submissions S."/>
        </authorList>
    </citation>
    <scope>NUCLEOTIDE SEQUENCE [LARGE SCALE GENOMIC DNA]</scope>
    <source>
        <strain evidence="13 14">DSM 20664</strain>
    </source>
</reference>
<dbReference type="PIRSF" id="PIRSF039102">
    <property type="entry name" value="Ddl/VanB"/>
    <property type="match status" value="1"/>
</dbReference>
<dbReference type="Pfam" id="PF07478">
    <property type="entry name" value="Dala_Dala_lig_C"/>
    <property type="match status" value="1"/>
</dbReference>
<keyword evidence="8 10" id="KW-0573">Peptidoglycan synthesis</keyword>
<dbReference type="Gene3D" id="3.40.50.20">
    <property type="match status" value="1"/>
</dbReference>
<dbReference type="HAMAP" id="MF_00047">
    <property type="entry name" value="Dala_Dala_lig"/>
    <property type="match status" value="1"/>
</dbReference>
<keyword evidence="4 10" id="KW-0436">Ligase</keyword>
<dbReference type="InterPro" id="IPR000291">
    <property type="entry name" value="D-Ala_lig_Van_CS"/>
</dbReference>
<evidence type="ECO:0000256" key="10">
    <source>
        <dbReference type="HAMAP-Rule" id="MF_00047"/>
    </source>
</evidence>
<proteinExistence type="inferred from homology"/>
<evidence type="ECO:0000256" key="2">
    <source>
        <dbReference type="ARBA" id="ARBA00010871"/>
    </source>
</evidence>
<organism evidence="13 14">
    <name type="scientific">Acetomicrobium flavidum</name>
    <dbReference type="NCBI Taxonomy" id="49896"/>
    <lineage>
        <taxon>Bacteria</taxon>
        <taxon>Thermotogati</taxon>
        <taxon>Synergistota</taxon>
        <taxon>Synergistia</taxon>
        <taxon>Synergistales</taxon>
        <taxon>Acetomicrobiaceae</taxon>
        <taxon>Acetomicrobium</taxon>
    </lineage>
</organism>
<dbReference type="NCBIfam" id="NF002378">
    <property type="entry name" value="PRK01372.1"/>
    <property type="match status" value="1"/>
</dbReference>
<dbReference type="PANTHER" id="PTHR23132:SF23">
    <property type="entry name" value="D-ALANINE--D-ALANINE LIGASE B"/>
    <property type="match status" value="1"/>
</dbReference>
<dbReference type="SUPFAM" id="SSF56059">
    <property type="entry name" value="Glutathione synthetase ATP-binding domain-like"/>
    <property type="match status" value="1"/>
</dbReference>
<keyword evidence="3 10" id="KW-0963">Cytoplasm</keyword>
<evidence type="ECO:0000256" key="1">
    <source>
        <dbReference type="ARBA" id="ARBA00004496"/>
    </source>
</evidence>
<comment type="similarity">
    <text evidence="2 10">Belongs to the D-alanine--D-alanine ligase family.</text>
</comment>
<keyword evidence="7 10" id="KW-0133">Cell shape</keyword>
<dbReference type="PANTHER" id="PTHR23132">
    <property type="entry name" value="D-ALANINE--D-ALANINE LIGASE"/>
    <property type="match status" value="1"/>
</dbReference>
<dbReference type="InterPro" id="IPR016185">
    <property type="entry name" value="PreATP-grasp_dom_sf"/>
</dbReference>
<sequence length="319" mass="35035">MSGIRVLVLYGGESPEREVSLVSGKAVVEAARNSGFKVIDGQVCTTRDVISLIHKGDFDVVFIALHGGWGEDGRLQALLEFYGVPYTGSMSEACMLAMNKALSKYKFRRNEIPVPDGIEVDMRQGFEAAYRKVMEFYDAIGNEKMIIKPSGCGSTIGVSTVTEKDDVSPAMNLAFKYDNLILAERYIFGKELAVTVWDDGKPKAFPIIEIVPKNSIYSYKAKYVPGGSEYIVPAQLDKSIAMTVQDVAVKAHLSLGCRQYSRVDIRLDLQGTPYVLEVNTAPGLTATSLVPKAAKAIGWSFEDLVFQLITTAINRENHI</sequence>
<dbReference type="NCBIfam" id="TIGR01205">
    <property type="entry name" value="D_ala_D_alaTIGR"/>
    <property type="match status" value="1"/>
</dbReference>
<evidence type="ECO:0000256" key="8">
    <source>
        <dbReference type="ARBA" id="ARBA00022984"/>
    </source>
</evidence>
<comment type="pathway">
    <text evidence="10">Cell wall biogenesis; peptidoglycan biosynthesis.</text>
</comment>
<dbReference type="InterPro" id="IPR005905">
    <property type="entry name" value="D_ala_D_ala"/>
</dbReference>
<evidence type="ECO:0000256" key="9">
    <source>
        <dbReference type="ARBA" id="ARBA00023316"/>
    </source>
</evidence>
<protein>
    <recommendedName>
        <fullName evidence="10">D-alanine--D-alanine ligase</fullName>
        <ecNumber evidence="10">6.3.2.4</ecNumber>
    </recommendedName>
    <alternativeName>
        <fullName evidence="10">D-Ala-D-Ala ligase</fullName>
    </alternativeName>
    <alternativeName>
        <fullName evidence="10">D-alanylalanine synthetase</fullName>
    </alternativeName>
</protein>
<dbReference type="Gene3D" id="3.30.1490.20">
    <property type="entry name" value="ATP-grasp fold, A domain"/>
    <property type="match status" value="1"/>
</dbReference>
<dbReference type="Pfam" id="PF01820">
    <property type="entry name" value="Dala_Dala_lig_N"/>
    <property type="match status" value="1"/>
</dbReference>
<dbReference type="InterPro" id="IPR013815">
    <property type="entry name" value="ATP_grasp_subdomain_1"/>
</dbReference>
<dbReference type="GO" id="GO:0016874">
    <property type="term" value="F:ligase activity"/>
    <property type="evidence" value="ECO:0007669"/>
    <property type="project" value="UniProtKB-KW"/>
</dbReference>
<evidence type="ECO:0000256" key="6">
    <source>
        <dbReference type="ARBA" id="ARBA00022840"/>
    </source>
</evidence>
<evidence type="ECO:0000313" key="14">
    <source>
        <dbReference type="Proteomes" id="UP000185093"/>
    </source>
</evidence>
<dbReference type="InterPro" id="IPR011127">
    <property type="entry name" value="Dala_Dala_lig_N"/>
</dbReference>
<evidence type="ECO:0000259" key="12">
    <source>
        <dbReference type="PROSITE" id="PS50975"/>
    </source>
</evidence>
<keyword evidence="6 11" id="KW-0067">ATP-binding</keyword>
<comment type="caution">
    <text evidence="13">The sequence shown here is derived from an EMBL/GenBank/DDBJ whole genome shotgun (WGS) entry which is preliminary data.</text>
</comment>
<gene>
    <name evidence="10" type="primary">ddl</name>
    <name evidence="13" type="ORF">SAMN05444368_1649</name>
</gene>
<name>A0ABY1JEZ0_9BACT</name>
<dbReference type="Gene3D" id="3.30.470.20">
    <property type="entry name" value="ATP-grasp fold, B domain"/>
    <property type="match status" value="1"/>
</dbReference>